<dbReference type="Pfam" id="PF26629">
    <property type="entry name" value="GT2_TM_C"/>
    <property type="match status" value="1"/>
</dbReference>
<dbReference type="InterPro" id="IPR001173">
    <property type="entry name" value="Glyco_trans_2-like"/>
</dbReference>
<proteinExistence type="predicted"/>
<dbReference type="InterPro" id="IPR050256">
    <property type="entry name" value="Glycosyltransferase_2"/>
</dbReference>
<evidence type="ECO:0000259" key="2">
    <source>
        <dbReference type="Pfam" id="PF00535"/>
    </source>
</evidence>
<evidence type="ECO:0000313" key="4">
    <source>
        <dbReference type="EMBL" id="AEG50400.1"/>
    </source>
</evidence>
<dbReference type="HOGENOM" id="CLU_033536_4_0_5"/>
<dbReference type="PANTHER" id="PTHR48090">
    <property type="entry name" value="UNDECAPRENYL-PHOSPHATE 4-DEOXY-4-FORMAMIDO-L-ARABINOSE TRANSFERASE-RELATED"/>
    <property type="match status" value="1"/>
</dbReference>
<dbReference type="SUPFAM" id="SSF53448">
    <property type="entry name" value="Nucleotide-diphospho-sugar transferases"/>
    <property type="match status" value="1"/>
</dbReference>
<dbReference type="GO" id="GO:0016740">
    <property type="term" value="F:transferase activity"/>
    <property type="evidence" value="ECO:0007669"/>
    <property type="project" value="UniProtKB-KW"/>
</dbReference>
<reference evidence="4 5" key="1">
    <citation type="submission" date="2011-05" db="EMBL/GenBank/DDBJ databases">
        <title>Complete sequence of chromosome 1 of Sphingobium chlorophenolicum L-1.</title>
        <authorList>
            <consortium name="US DOE Joint Genome Institute"/>
            <person name="Lucas S."/>
            <person name="Han J."/>
            <person name="Lapidus A."/>
            <person name="Cheng J.-F."/>
            <person name="Goodwin L."/>
            <person name="Pitluck S."/>
            <person name="Peters L."/>
            <person name="Daligault H."/>
            <person name="Han C."/>
            <person name="Tapia R."/>
            <person name="Land M."/>
            <person name="Hauser L."/>
            <person name="Kyrpides N."/>
            <person name="Ivanova N."/>
            <person name="Pagani I."/>
            <person name="Turner P."/>
            <person name="Copley S."/>
            <person name="Woyke T."/>
        </authorList>
    </citation>
    <scope>NUCLEOTIDE SEQUENCE [LARGE SCALE GENOMIC DNA]</scope>
    <source>
        <strain evidence="4 5">L-1</strain>
    </source>
</reference>
<dbReference type="InterPro" id="IPR029044">
    <property type="entry name" value="Nucleotide-diphossugar_trans"/>
</dbReference>
<feature type="transmembrane region" description="Helical" evidence="1">
    <location>
        <begin position="385"/>
        <end position="408"/>
    </location>
</feature>
<feature type="transmembrane region" description="Helical" evidence="1">
    <location>
        <begin position="302"/>
        <end position="324"/>
    </location>
</feature>
<feature type="domain" description="Low-salt glycan biosynthesis hexosyltransferase Agl6 C-terminal transmembrane region" evidence="3">
    <location>
        <begin position="323"/>
        <end position="408"/>
    </location>
</feature>
<evidence type="ECO:0000259" key="3">
    <source>
        <dbReference type="Pfam" id="PF26629"/>
    </source>
</evidence>
<keyword evidence="1" id="KW-1133">Transmembrane helix</keyword>
<dbReference type="Proteomes" id="UP000007150">
    <property type="component" value="Chromosome 1"/>
</dbReference>
<gene>
    <name evidence="4" type="ORF">Sphch_2759</name>
</gene>
<dbReference type="STRING" id="690566.Sphch_2759"/>
<dbReference type="AlphaFoldDB" id="F6F0S8"/>
<dbReference type="PANTHER" id="PTHR48090:SF7">
    <property type="entry name" value="RFBJ PROTEIN"/>
    <property type="match status" value="1"/>
</dbReference>
<keyword evidence="4" id="KW-0808">Transferase</keyword>
<keyword evidence="1" id="KW-0472">Membrane</keyword>
<feature type="domain" description="Glycosyltransferase 2-like" evidence="2">
    <location>
        <begin position="35"/>
        <end position="198"/>
    </location>
</feature>
<dbReference type="Pfam" id="PF00535">
    <property type="entry name" value="Glycos_transf_2"/>
    <property type="match status" value="1"/>
</dbReference>
<dbReference type="Gene3D" id="3.90.550.10">
    <property type="entry name" value="Spore Coat Polysaccharide Biosynthesis Protein SpsA, Chain A"/>
    <property type="match status" value="1"/>
</dbReference>
<keyword evidence="5" id="KW-1185">Reference proteome</keyword>
<dbReference type="CDD" id="cd04179">
    <property type="entry name" value="DPM_DPG-synthase_like"/>
    <property type="match status" value="1"/>
</dbReference>
<dbReference type="KEGG" id="sch:Sphch_2759"/>
<feature type="transmembrane region" description="Helical" evidence="1">
    <location>
        <begin position="350"/>
        <end position="373"/>
    </location>
</feature>
<evidence type="ECO:0000313" key="5">
    <source>
        <dbReference type="Proteomes" id="UP000007150"/>
    </source>
</evidence>
<evidence type="ECO:0000256" key="1">
    <source>
        <dbReference type="SAM" id="Phobius"/>
    </source>
</evidence>
<feature type="transmembrane region" description="Helical" evidence="1">
    <location>
        <begin position="255"/>
        <end position="282"/>
    </location>
</feature>
<organism evidence="4 5">
    <name type="scientific">Sphingobium chlorophenolicum L-1</name>
    <dbReference type="NCBI Taxonomy" id="690566"/>
    <lineage>
        <taxon>Bacteria</taxon>
        <taxon>Pseudomonadati</taxon>
        <taxon>Pseudomonadota</taxon>
        <taxon>Alphaproteobacteria</taxon>
        <taxon>Sphingomonadales</taxon>
        <taxon>Sphingomonadaceae</taxon>
        <taxon>Sphingobium</taxon>
    </lineage>
</organism>
<accession>F6F0S8</accession>
<dbReference type="InterPro" id="IPR058718">
    <property type="entry name" value="Agl6_TM_C"/>
</dbReference>
<sequence>MGIEDIGGGRMNELAQIISSTEISDMEAVGDVDLSIVIPCLNEIESLPHCIAQARQALEIILDLHGLTGEIVVADNGSTDGSQALASSLGARVVAVRRRGYGAALIGGCEGAYGRYLLMGDADGSYNFTEGAAMIERLVNGADLCIGSRFKGGITPGAMPWKNRYIGNPALTGVLNLFFGTRIDDAHCGLRAITKAAFQQCKLTSTGMEFASEMIIKASLMRLRIDQAPATLSPDLRQRAPHLRPWRDGWRHLRYLLMLSPTWVFGIPAFFALLVGLLLLLASSAQYLFPGTFPQIGAYWTLLGSTLVAAGHISLIMALTGYLYSIRAGYRRPKFVAHIAVRLTNLENMLILGFSLMAIGMAVLILVAIGWVHRDFQSTGTILPPVLGTLAITLGLQTALGGFLMAIIGGNEARFFSDLAEDAMPVEPND</sequence>
<keyword evidence="1" id="KW-0812">Transmembrane</keyword>
<dbReference type="EMBL" id="CP002798">
    <property type="protein sequence ID" value="AEG50400.1"/>
    <property type="molecule type" value="Genomic_DNA"/>
</dbReference>
<name>F6F0S8_SPHCR</name>
<protein>
    <submittedName>
        <fullName evidence="4">Glycosyl transferase family 2</fullName>
    </submittedName>
</protein>